<organism evidence="7 8">
    <name type="scientific">Jejuia pallidilutea</name>
    <dbReference type="NCBI Taxonomy" id="504487"/>
    <lineage>
        <taxon>Bacteria</taxon>
        <taxon>Pseudomonadati</taxon>
        <taxon>Bacteroidota</taxon>
        <taxon>Flavobacteriia</taxon>
        <taxon>Flavobacteriales</taxon>
        <taxon>Flavobacteriaceae</taxon>
        <taxon>Jejuia</taxon>
    </lineage>
</organism>
<dbReference type="SUPFAM" id="SSF51445">
    <property type="entry name" value="(Trans)glycosidases"/>
    <property type="match status" value="1"/>
</dbReference>
<dbReference type="GO" id="GO:0005975">
    <property type="term" value="P:carbohydrate metabolic process"/>
    <property type="evidence" value="ECO:0007669"/>
    <property type="project" value="InterPro"/>
</dbReference>
<keyword evidence="2 7" id="KW-0378">Hydrolase</keyword>
<comment type="similarity">
    <text evidence="1">Belongs to the glycosyl hydrolase 2 family.</text>
</comment>
<feature type="domain" description="Glycoside hydrolase family 2 immunoglobulin-like beta-sandwich" evidence="4">
    <location>
        <begin position="169"/>
        <end position="270"/>
    </location>
</feature>
<dbReference type="InterPro" id="IPR006104">
    <property type="entry name" value="Glyco_hydro_2_N"/>
</dbReference>
<dbReference type="PANTHER" id="PTHR42732:SF1">
    <property type="entry name" value="BETA-MANNOSIDASE"/>
    <property type="match status" value="1"/>
</dbReference>
<evidence type="ECO:0000259" key="5">
    <source>
        <dbReference type="Pfam" id="PF02836"/>
    </source>
</evidence>
<evidence type="ECO:0000256" key="3">
    <source>
        <dbReference type="ARBA" id="ARBA00023295"/>
    </source>
</evidence>
<evidence type="ECO:0000259" key="4">
    <source>
        <dbReference type="Pfam" id="PF00703"/>
    </source>
</evidence>
<evidence type="ECO:0000256" key="2">
    <source>
        <dbReference type="ARBA" id="ARBA00022801"/>
    </source>
</evidence>
<comment type="caution">
    <text evidence="7">The sequence shown here is derived from an EMBL/GenBank/DDBJ whole genome shotgun (WGS) entry which is preliminary data.</text>
</comment>
<protein>
    <submittedName>
        <fullName evidence="7">Beta-galactosidase</fullName>
        <ecNumber evidence="7">3.2.1.23</ecNumber>
    </submittedName>
</protein>
<dbReference type="InterPro" id="IPR006103">
    <property type="entry name" value="Glyco_hydro_2_cat"/>
</dbReference>
<dbReference type="Gene3D" id="3.20.20.80">
    <property type="entry name" value="Glycosidases"/>
    <property type="match status" value="1"/>
</dbReference>
<evidence type="ECO:0000313" key="8">
    <source>
        <dbReference type="Proteomes" id="UP000029646"/>
    </source>
</evidence>
<dbReference type="InterPro" id="IPR036156">
    <property type="entry name" value="Beta-gal/glucu_dom_sf"/>
</dbReference>
<dbReference type="Gene3D" id="2.60.120.260">
    <property type="entry name" value="Galactose-binding domain-like"/>
    <property type="match status" value="1"/>
</dbReference>
<dbReference type="Proteomes" id="UP000029646">
    <property type="component" value="Unassembled WGS sequence"/>
</dbReference>
<proteinExistence type="inferred from homology"/>
<dbReference type="GO" id="GO:0004565">
    <property type="term" value="F:beta-galactosidase activity"/>
    <property type="evidence" value="ECO:0007669"/>
    <property type="project" value="UniProtKB-EC"/>
</dbReference>
<dbReference type="InterPro" id="IPR051913">
    <property type="entry name" value="GH2_Domain-Containing"/>
</dbReference>
<evidence type="ECO:0000259" key="6">
    <source>
        <dbReference type="Pfam" id="PF02837"/>
    </source>
</evidence>
<dbReference type="InterPro" id="IPR008979">
    <property type="entry name" value="Galactose-bd-like_sf"/>
</dbReference>
<sequence>MVSCNATTEKKQGRSKTNINKEWQYLENNTNSTAQALALASWQDINLPHTWNALDATDVTPGYRRSAGWYKKELNIPTVASNQIYQLYFEGVNITSEVYVNGKNVGGHIGGYIGFNIDITDAISQGNNTILVRVDNGNNPEVIPSQKSDFFIFGGITRDVWLETFPKEHLSNLKVSTPNVTNNNANLLATLTINNLSDNSTIKAILIDKNGTEIQSQKLENINSNLEISFNDLKDIKLWDTDNPYLYTLKVQLLQNDTTIDEISESIGFRWFEFKDYGAFYLNGKRLLLRGTHRHEEHAGVGAAMSNAQHRADMELIKDMGANFVRLAHYPQDPEVYKACNELGLLVWDELHGAVEV</sequence>
<accession>A0A090WWX0</accession>
<dbReference type="EC" id="3.2.1.23" evidence="7"/>
<dbReference type="PRINTS" id="PR00132">
    <property type="entry name" value="GLHYDRLASE2"/>
</dbReference>
<evidence type="ECO:0000313" key="7">
    <source>
        <dbReference type="EMBL" id="GAL71862.1"/>
    </source>
</evidence>
<evidence type="ECO:0000256" key="1">
    <source>
        <dbReference type="ARBA" id="ARBA00007401"/>
    </source>
</evidence>
<dbReference type="SUPFAM" id="SSF49303">
    <property type="entry name" value="beta-Galactosidase/glucuronidase domain"/>
    <property type="match status" value="1"/>
</dbReference>
<dbReference type="Pfam" id="PF02837">
    <property type="entry name" value="Glyco_hydro_2_N"/>
    <property type="match status" value="1"/>
</dbReference>
<dbReference type="AlphaFoldDB" id="A0A090WWX0"/>
<dbReference type="Gene3D" id="2.60.40.10">
    <property type="entry name" value="Immunoglobulins"/>
    <property type="match status" value="1"/>
</dbReference>
<dbReference type="InterPro" id="IPR013783">
    <property type="entry name" value="Ig-like_fold"/>
</dbReference>
<dbReference type="SUPFAM" id="SSF49785">
    <property type="entry name" value="Galactose-binding domain-like"/>
    <property type="match status" value="1"/>
</dbReference>
<gene>
    <name evidence="7" type="ORF">JCM19302_1302</name>
</gene>
<dbReference type="Pfam" id="PF00703">
    <property type="entry name" value="Glyco_hydro_2"/>
    <property type="match status" value="1"/>
</dbReference>
<feature type="domain" description="Glycoside hydrolase family 2 catalytic" evidence="5">
    <location>
        <begin position="275"/>
        <end position="351"/>
    </location>
</feature>
<dbReference type="PANTHER" id="PTHR42732">
    <property type="entry name" value="BETA-GALACTOSIDASE"/>
    <property type="match status" value="1"/>
</dbReference>
<dbReference type="InterPro" id="IPR006102">
    <property type="entry name" value="Ig-like_GH2"/>
</dbReference>
<keyword evidence="3 7" id="KW-0326">Glycosidase</keyword>
<reference evidence="7 8" key="1">
    <citation type="journal article" date="2014" name="Genome Announc.">
        <title>Draft Genome Sequence of Marine Flavobacterium Jejuia pallidilutea Strain 11shimoA1 and Pigmentation Mutants.</title>
        <authorList>
            <person name="Takatani N."/>
            <person name="Nakanishi M."/>
            <person name="Meirelles P."/>
            <person name="Mino S."/>
            <person name="Suda W."/>
            <person name="Oshima K."/>
            <person name="Hattori M."/>
            <person name="Ohkuma M."/>
            <person name="Hosokawa M."/>
            <person name="Miyashita K."/>
            <person name="Thompson F.L."/>
            <person name="Niwa A."/>
            <person name="Sawabe T."/>
            <person name="Sawabe T."/>
        </authorList>
    </citation>
    <scope>NUCLEOTIDE SEQUENCE [LARGE SCALE GENOMIC DNA]</scope>
    <source>
        <strain evidence="8">JCM19302</strain>
    </source>
</reference>
<dbReference type="InterPro" id="IPR017853">
    <property type="entry name" value="GH"/>
</dbReference>
<dbReference type="InterPro" id="IPR006101">
    <property type="entry name" value="Glyco_hydro_2"/>
</dbReference>
<name>A0A090WWX0_9FLAO</name>
<dbReference type="Pfam" id="PF02836">
    <property type="entry name" value="Glyco_hydro_2_C"/>
    <property type="match status" value="1"/>
</dbReference>
<dbReference type="EMBL" id="BBNS01000016">
    <property type="protein sequence ID" value="GAL71862.1"/>
    <property type="molecule type" value="Genomic_DNA"/>
</dbReference>
<feature type="domain" description="Glycosyl hydrolases family 2 sugar binding" evidence="6">
    <location>
        <begin position="64"/>
        <end position="166"/>
    </location>
</feature>